<dbReference type="STRING" id="50429.A0A2B4S3Z1"/>
<protein>
    <submittedName>
        <fullName evidence="2">Uncharacterized protein</fullName>
    </submittedName>
</protein>
<sequence>MNEMEDQPLASLDVNYRPRKRSRYNAHRRIISLGKPKRTHFRHGKTVSSTTDEYEEDTAEERQAHYSDGDNSEEFTCAADGNTNSDLSDVSSSSARSHEVMSLPEDNSDDIPDMDCSASEGDGRSYSENSADDEEELIFDDGICTQNGDPTKSDPFVYPGSPLKLSESILLILTLAVTHDLNGSCLSDVISLVNLHCIPGPQNKCVSSLRALKKYFSDSQLPITKHFYCKFCSEYFGVLGSTADVCSICNKVVSDLKKQPYFVVLSIESQLQELMQRMDIVIPGKGLTTSKIFLLGSVLDLPARCSFLEMVQFNGFCSCCYCMTLEKSCKLNETEGHRGRVTVFPFNFESTNGFGPERTSRGMIADGLEFLQGKSAGKPVNGMKGVCQFASLKTFDISRGICLDYMHGVLLGVTKQLMSLWLESKYKDQSWYCGDYLCLIDERLCSIQPPINITRTPRSIETHPKYFKATEYRNWWLYYSIPCLIGILPEVYLHHFMLLVFGIWLLNQENICPEDLHLSAILLQKFVMLVDALYGERHMSVNLHNLLHINASVYNHGPLWANSSFEFEDANGELTALFHGTQGIDMQIASSISAVKLTPELAKKLEKGSPSYLFYRRMKFGKEQKSIQLEEGVHLLGAFSAMEVTEPLRNALLNCSGEEVLGWCQAFKRVLIKGEVFHSKSYGRVYRRNSYTVTYEDNNCNHWSQCNCIKTAYGQVQHFIKHTPACQNGCVAICKCNPEQ</sequence>
<proteinExistence type="predicted"/>
<comment type="caution">
    <text evidence="2">The sequence shown here is derived from an EMBL/GenBank/DDBJ whole genome shotgun (WGS) entry which is preliminary data.</text>
</comment>
<feature type="region of interest" description="Disordered" evidence="1">
    <location>
        <begin position="1"/>
        <end position="132"/>
    </location>
</feature>
<feature type="compositionally biased region" description="Basic residues" evidence="1">
    <location>
        <begin position="17"/>
        <end position="45"/>
    </location>
</feature>
<dbReference type="EMBL" id="LSMT01000215">
    <property type="protein sequence ID" value="PFX23185.1"/>
    <property type="molecule type" value="Genomic_DNA"/>
</dbReference>
<evidence type="ECO:0000256" key="1">
    <source>
        <dbReference type="SAM" id="MobiDB-lite"/>
    </source>
</evidence>
<dbReference type="OrthoDB" id="5975799at2759"/>
<feature type="compositionally biased region" description="Low complexity" evidence="1">
    <location>
        <begin position="85"/>
        <end position="95"/>
    </location>
</feature>
<organism evidence="2 3">
    <name type="scientific">Stylophora pistillata</name>
    <name type="common">Smooth cauliflower coral</name>
    <dbReference type="NCBI Taxonomy" id="50429"/>
    <lineage>
        <taxon>Eukaryota</taxon>
        <taxon>Metazoa</taxon>
        <taxon>Cnidaria</taxon>
        <taxon>Anthozoa</taxon>
        <taxon>Hexacorallia</taxon>
        <taxon>Scleractinia</taxon>
        <taxon>Astrocoeniina</taxon>
        <taxon>Pocilloporidae</taxon>
        <taxon>Stylophora</taxon>
    </lineage>
</organism>
<dbReference type="PANTHER" id="PTHR46579:SF1">
    <property type="entry name" value="F5_8 TYPE C DOMAIN-CONTAINING PROTEIN"/>
    <property type="match status" value="1"/>
</dbReference>
<dbReference type="Proteomes" id="UP000225706">
    <property type="component" value="Unassembled WGS sequence"/>
</dbReference>
<reference evidence="3" key="1">
    <citation type="journal article" date="2017" name="bioRxiv">
        <title>Comparative analysis of the genomes of Stylophora pistillata and Acropora digitifera provides evidence for extensive differences between species of corals.</title>
        <authorList>
            <person name="Voolstra C.R."/>
            <person name="Li Y."/>
            <person name="Liew Y.J."/>
            <person name="Baumgarten S."/>
            <person name="Zoccola D."/>
            <person name="Flot J.-F."/>
            <person name="Tambutte S."/>
            <person name="Allemand D."/>
            <person name="Aranda M."/>
        </authorList>
    </citation>
    <scope>NUCLEOTIDE SEQUENCE [LARGE SCALE GENOMIC DNA]</scope>
</reference>
<accession>A0A2B4S3Z1</accession>
<gene>
    <name evidence="2" type="ORF">AWC38_SpisGene12255</name>
</gene>
<dbReference type="PANTHER" id="PTHR46579">
    <property type="entry name" value="F5/8 TYPE C DOMAIN-CONTAINING PROTEIN-RELATED"/>
    <property type="match status" value="1"/>
</dbReference>
<dbReference type="AlphaFoldDB" id="A0A2B4S3Z1"/>
<evidence type="ECO:0000313" key="3">
    <source>
        <dbReference type="Proteomes" id="UP000225706"/>
    </source>
</evidence>
<name>A0A2B4S3Z1_STYPI</name>
<evidence type="ECO:0000313" key="2">
    <source>
        <dbReference type="EMBL" id="PFX23185.1"/>
    </source>
</evidence>
<keyword evidence="3" id="KW-1185">Reference proteome</keyword>